<dbReference type="EMBL" id="JAXBLV010000238">
    <property type="protein sequence ID" value="MDY3563412.1"/>
    <property type="molecule type" value="Genomic_DNA"/>
</dbReference>
<evidence type="ECO:0000313" key="8">
    <source>
        <dbReference type="EMBL" id="MDY3563412.1"/>
    </source>
</evidence>
<protein>
    <submittedName>
        <fullName evidence="8">Sigma-70 family RNA polymerase sigma factor</fullName>
    </submittedName>
</protein>
<gene>
    <name evidence="8" type="ORF">R5W23_004915</name>
</gene>
<dbReference type="InterPro" id="IPR013324">
    <property type="entry name" value="RNA_pol_sigma_r3/r4-like"/>
</dbReference>
<dbReference type="InterPro" id="IPR013249">
    <property type="entry name" value="RNA_pol_sigma70_r4_t2"/>
</dbReference>
<dbReference type="InterPro" id="IPR007627">
    <property type="entry name" value="RNA_pol_sigma70_r2"/>
</dbReference>
<evidence type="ECO:0000259" key="5">
    <source>
        <dbReference type="Pfam" id="PF03958"/>
    </source>
</evidence>
<dbReference type="InterPro" id="IPR005644">
    <property type="entry name" value="NolW-like"/>
</dbReference>
<dbReference type="InterPro" id="IPR038591">
    <property type="entry name" value="NolW-like_sf"/>
</dbReference>
<evidence type="ECO:0000256" key="2">
    <source>
        <dbReference type="ARBA" id="ARBA00022729"/>
    </source>
</evidence>
<evidence type="ECO:0000259" key="7">
    <source>
        <dbReference type="Pfam" id="PF08281"/>
    </source>
</evidence>
<feature type="domain" description="NolW-like" evidence="5">
    <location>
        <begin position="466"/>
        <end position="522"/>
    </location>
</feature>
<comment type="subcellular location">
    <subcellularLocation>
        <location evidence="1">Membrane</location>
    </subcellularLocation>
</comment>
<feature type="domain" description="NolW-like" evidence="5">
    <location>
        <begin position="331"/>
        <end position="385"/>
    </location>
</feature>
<dbReference type="SUPFAM" id="SSF88659">
    <property type="entry name" value="Sigma3 and sigma4 domains of RNA polymerase sigma factors"/>
    <property type="match status" value="1"/>
</dbReference>
<dbReference type="Gene3D" id="1.10.1740.10">
    <property type="match status" value="1"/>
</dbReference>
<evidence type="ECO:0000256" key="1">
    <source>
        <dbReference type="ARBA" id="ARBA00004370"/>
    </source>
</evidence>
<evidence type="ECO:0000259" key="6">
    <source>
        <dbReference type="Pfam" id="PF04542"/>
    </source>
</evidence>
<feature type="domain" description="RNA polymerase sigma-70 region 2" evidence="6">
    <location>
        <begin position="38"/>
        <end position="103"/>
    </location>
</feature>
<feature type="domain" description="RNA polymerase sigma factor 70 region 4 type 2" evidence="7">
    <location>
        <begin position="132"/>
        <end position="184"/>
    </location>
</feature>
<dbReference type="Gene3D" id="1.10.10.10">
    <property type="entry name" value="Winged helix-like DNA-binding domain superfamily/Winged helix DNA-binding domain"/>
    <property type="match status" value="1"/>
</dbReference>
<evidence type="ECO:0000256" key="4">
    <source>
        <dbReference type="SAM" id="MobiDB-lite"/>
    </source>
</evidence>
<dbReference type="InterPro" id="IPR013325">
    <property type="entry name" value="RNA_pol_sigma_r2"/>
</dbReference>
<dbReference type="Pfam" id="PF03958">
    <property type="entry name" value="Secretin_N"/>
    <property type="match status" value="2"/>
</dbReference>
<evidence type="ECO:0000256" key="3">
    <source>
        <dbReference type="ARBA" id="ARBA00023136"/>
    </source>
</evidence>
<feature type="compositionally biased region" description="Basic and acidic residues" evidence="4">
    <location>
        <begin position="689"/>
        <end position="699"/>
    </location>
</feature>
<dbReference type="RefSeq" id="WP_320689617.1">
    <property type="nucleotide sequence ID" value="NZ_JAXBLV010000238.1"/>
</dbReference>
<organism evidence="8 9">
    <name type="scientific">Gemmata algarum</name>
    <dbReference type="NCBI Taxonomy" id="2975278"/>
    <lineage>
        <taxon>Bacteria</taxon>
        <taxon>Pseudomonadati</taxon>
        <taxon>Planctomycetota</taxon>
        <taxon>Planctomycetia</taxon>
        <taxon>Gemmatales</taxon>
        <taxon>Gemmataceae</taxon>
        <taxon>Gemmata</taxon>
    </lineage>
</organism>
<name>A0ABU5F9E4_9BACT</name>
<sequence>MNTVLQLLDAVAGAGARTDGQLLDSFARRRDQGAFAELVHRHGAMVLGVCRRVLGNAADADDAFQAVFLVLARKAAAVRDRERLGPWLHGVAFNAARRLKRANLRRTARERGRAGQLEQTAGAADERAELHAALDEELARLPDRYRSVLVLCDLEGRTRKEAAHALGCPEGTVGGRLARARELLAARLGARGVCPALGALAGALVPVGAGAVAPALVAALVRAVGVDELARDAARGPISSHVSELAEGVVSSMFAIKLQKVTAAVLCCGLALVCAAGGVRLANAQPEPEFKPVPLLMDEPRPQQKPDPLTLLGLQKAEATGATESQKRAAIIPLRKRDPAEAAETLNKFFDPRRVTIVALPADKSLLVYADEKAHATIQELLQRVVREPALRKVTALRLNKTADLADTVKTLTAAFGAERAVFVPVPVGQVLLVYASESDTQTVQKLLARVLLSAPAASADPVWKTVTLKNLLAEDAGAVVRAQFGGRVSIFALPPNRQLMLYGPADVVEAALKVVTALDEGGTAKTFEMQFQKAAWSDVLDWYAKVSGLVMITTAKPTGTFTFAAPKPGQRYTLADVTDIINETLMQQKLLLVPRHMTFFIQPSGEKIDPTLLPRIALDELSKRGRTEIVEVLIPLRTGEAAEIKEELTKLLTPLGTIRYAKDRSLIVADTAGNVARIVSTLGDIERERAKRERERSEAPASGETGGTPRWLIPPASGAPVWVEKVYRFNFKPGSSWTEVFEAYEKATGLKGTYKAKPTGTFTRSTPAVSHTLAEFTDIINDALLADRWLLIRREGTFVVVPADEKIDSSLVPRVAPEGLSRLGRTELVQVIVPVPAGAAEELVPAVKKRLGPFGSVTPLHRVDALLVQDVAEKALEVCKIFGVPTDPKR</sequence>
<dbReference type="InterPro" id="IPR036388">
    <property type="entry name" value="WH-like_DNA-bd_sf"/>
</dbReference>
<comment type="caution">
    <text evidence="8">The sequence shown here is derived from an EMBL/GenBank/DDBJ whole genome shotgun (WGS) entry which is preliminary data.</text>
</comment>
<dbReference type="SUPFAM" id="SSF88946">
    <property type="entry name" value="Sigma2 domain of RNA polymerase sigma factors"/>
    <property type="match status" value="1"/>
</dbReference>
<dbReference type="Pfam" id="PF04542">
    <property type="entry name" value="Sigma70_r2"/>
    <property type="match status" value="1"/>
</dbReference>
<reference evidence="9" key="1">
    <citation type="journal article" date="2023" name="Mar. Drugs">
        <title>Gemmata algarum, a Novel Planctomycete Isolated from an Algal Mat, Displays Antimicrobial Activity.</title>
        <authorList>
            <person name="Kumar G."/>
            <person name="Kallscheuer N."/>
            <person name="Kashif M."/>
            <person name="Ahamad S."/>
            <person name="Jagadeeshwari U."/>
            <person name="Pannikurungottu S."/>
            <person name="Haufschild T."/>
            <person name="Kabuu M."/>
            <person name="Sasikala C."/>
            <person name="Jogler C."/>
            <person name="Ramana C."/>
        </authorList>
    </citation>
    <scope>NUCLEOTIDE SEQUENCE [LARGE SCALE GENOMIC DNA]</scope>
    <source>
        <strain evidence="9">JC673</strain>
    </source>
</reference>
<dbReference type="NCBIfam" id="TIGR02937">
    <property type="entry name" value="sigma70-ECF"/>
    <property type="match status" value="1"/>
</dbReference>
<evidence type="ECO:0000313" key="9">
    <source>
        <dbReference type="Proteomes" id="UP001272242"/>
    </source>
</evidence>
<dbReference type="Proteomes" id="UP001272242">
    <property type="component" value="Unassembled WGS sequence"/>
</dbReference>
<dbReference type="InterPro" id="IPR050810">
    <property type="entry name" value="Bact_Secretion_Sys_Channel"/>
</dbReference>
<dbReference type="PANTHER" id="PTHR30332">
    <property type="entry name" value="PROBABLE GENERAL SECRETION PATHWAY PROTEIN D"/>
    <property type="match status" value="1"/>
</dbReference>
<dbReference type="CDD" id="cd06171">
    <property type="entry name" value="Sigma70_r4"/>
    <property type="match status" value="1"/>
</dbReference>
<dbReference type="Pfam" id="PF08281">
    <property type="entry name" value="Sigma70_r4_2"/>
    <property type="match status" value="1"/>
</dbReference>
<accession>A0ABU5F9E4</accession>
<keyword evidence="2" id="KW-0732">Signal</keyword>
<dbReference type="PANTHER" id="PTHR30332:SF24">
    <property type="entry name" value="SECRETIN GSPD-RELATED"/>
    <property type="match status" value="1"/>
</dbReference>
<dbReference type="InterPro" id="IPR014284">
    <property type="entry name" value="RNA_pol_sigma-70_dom"/>
</dbReference>
<dbReference type="Gene3D" id="3.30.1370.120">
    <property type="match status" value="1"/>
</dbReference>
<keyword evidence="3" id="KW-0472">Membrane</keyword>
<feature type="region of interest" description="Disordered" evidence="4">
    <location>
        <begin position="689"/>
        <end position="711"/>
    </location>
</feature>
<keyword evidence="9" id="KW-1185">Reference proteome</keyword>
<proteinExistence type="predicted"/>